<sequence length="108" mass="12454">MACDFQSLYYGEEGYVVRCKQCGHYQIAFISTMLTLNEADFYIFCKQIRYKALQSYSNINQDAKIIMVATPSQDVNLILTPGELTRLYKALEEADSEIKTQELLCLFK</sequence>
<accession>A0ABZ0WD62</accession>
<proteinExistence type="predicted"/>
<gene>
    <name evidence="1" type="ORF">U0035_10425</name>
</gene>
<keyword evidence="2" id="KW-1185">Reference proteome</keyword>
<reference evidence="1 2" key="1">
    <citation type="submission" date="2023-12" db="EMBL/GenBank/DDBJ databases">
        <title>Genome sequencing and assembly of bacterial species from a model synthetic community.</title>
        <authorList>
            <person name="Hogle S.L."/>
        </authorList>
    </citation>
    <scope>NUCLEOTIDE SEQUENCE [LARGE SCALE GENOMIC DNA]</scope>
    <source>
        <strain evidence="1 2">HAMBI_3031</strain>
    </source>
</reference>
<organism evidence="1 2">
    <name type="scientific">Niabella yanshanensis</name>
    <dbReference type="NCBI Taxonomy" id="577386"/>
    <lineage>
        <taxon>Bacteria</taxon>
        <taxon>Pseudomonadati</taxon>
        <taxon>Bacteroidota</taxon>
        <taxon>Chitinophagia</taxon>
        <taxon>Chitinophagales</taxon>
        <taxon>Chitinophagaceae</taxon>
        <taxon>Niabella</taxon>
    </lineage>
</organism>
<evidence type="ECO:0000313" key="2">
    <source>
        <dbReference type="Proteomes" id="UP001325680"/>
    </source>
</evidence>
<dbReference type="Proteomes" id="UP001325680">
    <property type="component" value="Chromosome"/>
</dbReference>
<dbReference type="InterPro" id="IPR046508">
    <property type="entry name" value="DUF6686"/>
</dbReference>
<dbReference type="EMBL" id="CP139960">
    <property type="protein sequence ID" value="WQD40562.1"/>
    <property type="molecule type" value="Genomic_DNA"/>
</dbReference>
<name>A0ABZ0WD62_9BACT</name>
<dbReference type="RefSeq" id="WP_114789741.1">
    <property type="nucleotide sequence ID" value="NZ_CP139960.1"/>
</dbReference>
<protein>
    <submittedName>
        <fullName evidence="1">DUF6686 family protein</fullName>
    </submittedName>
</protein>
<evidence type="ECO:0000313" key="1">
    <source>
        <dbReference type="EMBL" id="WQD40562.1"/>
    </source>
</evidence>
<dbReference type="Pfam" id="PF20391">
    <property type="entry name" value="DUF6686"/>
    <property type="match status" value="1"/>
</dbReference>